<keyword evidence="1" id="KW-0614">Plasmid</keyword>
<dbReference type="EMBL" id="CP030864">
    <property type="protein sequence ID" value="AXE28335.1"/>
    <property type="molecule type" value="Genomic_DNA"/>
</dbReference>
<dbReference type="PANTHER" id="PTHR31299">
    <property type="entry name" value="ESTERASE, PUTATIVE (AFU_ORTHOLOGUE AFUA_1G05850)-RELATED"/>
    <property type="match status" value="1"/>
</dbReference>
<dbReference type="Pfam" id="PF05139">
    <property type="entry name" value="Erythro_esteras"/>
    <property type="match status" value="1"/>
</dbReference>
<organism evidence="1 2">
    <name type="scientific">Streptomyces globosus</name>
    <dbReference type="NCBI Taxonomy" id="68209"/>
    <lineage>
        <taxon>Bacteria</taxon>
        <taxon>Bacillati</taxon>
        <taxon>Actinomycetota</taxon>
        <taxon>Actinomycetes</taxon>
        <taxon>Kitasatosporales</taxon>
        <taxon>Streptomycetaceae</taxon>
        <taxon>Streptomyces</taxon>
    </lineage>
</organism>
<dbReference type="Proteomes" id="UP000252004">
    <property type="component" value="Plasmid unnamed2"/>
</dbReference>
<name>A0A344UBR4_9ACTN</name>
<dbReference type="AlphaFoldDB" id="A0A344UBR4"/>
<dbReference type="PANTHER" id="PTHR31299:SF0">
    <property type="entry name" value="ESTERASE, PUTATIVE (AFU_ORTHOLOGUE AFUA_1G05850)-RELATED"/>
    <property type="match status" value="1"/>
</dbReference>
<dbReference type="KEGG" id="sgz:C0216_32155"/>
<evidence type="ECO:0000313" key="2">
    <source>
        <dbReference type="Proteomes" id="UP000252004"/>
    </source>
</evidence>
<gene>
    <name evidence="1" type="ORF">C0216_32155</name>
</gene>
<reference evidence="1 2" key="1">
    <citation type="submission" date="2018-01" db="EMBL/GenBank/DDBJ databases">
        <title>Draft genome Sequence of streptomyces globosus LZH-48.</title>
        <authorList>
            <person name="Ran K."/>
            <person name="Li Z."/>
            <person name="Wei S."/>
            <person name="Dong R."/>
        </authorList>
    </citation>
    <scope>NUCLEOTIDE SEQUENCE [LARGE SCALE GENOMIC DNA]</scope>
    <source>
        <strain evidence="1 2">LZH-48</strain>
        <plasmid evidence="1 2">unnamed2</plasmid>
    </source>
</reference>
<dbReference type="OrthoDB" id="4329964at2"/>
<dbReference type="RefSeq" id="WP_114059492.1">
    <property type="nucleotide sequence ID" value="NZ_CP030864.1"/>
</dbReference>
<dbReference type="SUPFAM" id="SSF159501">
    <property type="entry name" value="EreA/ChaN-like"/>
    <property type="match status" value="1"/>
</dbReference>
<sequence>MSREIRKFVPASCGLLGLGEPTHLEPAFGWVRNDLFEQLVGLGFRSVALEVDRVAALAVDDYVRKGQGTLDAVMREGFSHGWGESAANRRLVAWMHAYNRSRPPRERLAFHGFDAPTESMSAPSPRPYLEHARAHLGLDLGVDLAELAGDDGRWSRPEAVLDAAASPGAEPAAAALLALADDLWGALYSRAPERIAATSREEWHRAGVHLAAGRGLLRYHRQAARPMDRPERLRGLLAVRDGLMAENLLAIRAAEAGRGPTLVSAHNLHLQRPPSSMRLGDADLTWSGAGAVVGALLGAEYAFVAGSLGRSAAIGLGEPEPDTYEGLLQRRAEGAAWGLAPAPEADSARARTDTVPQQGCFPLGAAVLAGAAAVLHIPDGPQAAAGHPADAATAATAAG</sequence>
<dbReference type="InterPro" id="IPR007815">
    <property type="entry name" value="Emycin_Estase"/>
</dbReference>
<proteinExistence type="predicted"/>
<dbReference type="GO" id="GO:0046677">
    <property type="term" value="P:response to antibiotic"/>
    <property type="evidence" value="ECO:0007669"/>
    <property type="project" value="InterPro"/>
</dbReference>
<dbReference type="Gene3D" id="3.30.1870.10">
    <property type="entry name" value="EreA-like, domain 2"/>
    <property type="match status" value="1"/>
</dbReference>
<protein>
    <submittedName>
        <fullName evidence="1">Erythromycin esterase family protein</fullName>
    </submittedName>
</protein>
<geneLocation type="plasmid" evidence="1 2">
    <name>unnamed2</name>
</geneLocation>
<evidence type="ECO:0000313" key="1">
    <source>
        <dbReference type="EMBL" id="AXE28335.1"/>
    </source>
</evidence>
<keyword evidence="2" id="KW-1185">Reference proteome</keyword>
<dbReference type="CDD" id="cd14728">
    <property type="entry name" value="Ere-like"/>
    <property type="match status" value="1"/>
</dbReference>
<dbReference type="InterPro" id="IPR052036">
    <property type="entry name" value="Hydrolase/PRTase-associated"/>
</dbReference>
<accession>A0A344UBR4</accession>